<evidence type="ECO:0000313" key="3">
    <source>
        <dbReference type="Proteomes" id="UP000029121"/>
    </source>
</evidence>
<evidence type="ECO:0000259" key="1">
    <source>
        <dbReference type="PROSITE" id="PS50181"/>
    </source>
</evidence>
<dbReference type="AlphaFoldDB" id="R0H4L9"/>
<dbReference type="eggNOG" id="KOG1947">
    <property type="taxonomic scope" value="Eukaryota"/>
</dbReference>
<dbReference type="CDD" id="cd22164">
    <property type="entry name" value="F-box_AtSKIP19-like"/>
    <property type="match status" value="1"/>
</dbReference>
<dbReference type="InterPro" id="IPR036047">
    <property type="entry name" value="F-box-like_dom_sf"/>
</dbReference>
<dbReference type="PROSITE" id="PS50181">
    <property type="entry name" value="FBOX"/>
    <property type="match status" value="1"/>
</dbReference>
<dbReference type="SMART" id="SM00367">
    <property type="entry name" value="LRR_CC"/>
    <property type="match status" value="3"/>
</dbReference>
<dbReference type="PANTHER" id="PTHR38926">
    <property type="entry name" value="F-BOX DOMAIN CONTAINING PROTEIN, EXPRESSED"/>
    <property type="match status" value="1"/>
</dbReference>
<protein>
    <recommendedName>
        <fullName evidence="1">F-box domain-containing protein</fullName>
    </recommendedName>
</protein>
<dbReference type="KEGG" id="crb:17879404"/>
<organism evidence="2 3">
    <name type="scientific">Capsella rubella</name>
    <dbReference type="NCBI Taxonomy" id="81985"/>
    <lineage>
        <taxon>Eukaryota</taxon>
        <taxon>Viridiplantae</taxon>
        <taxon>Streptophyta</taxon>
        <taxon>Embryophyta</taxon>
        <taxon>Tracheophyta</taxon>
        <taxon>Spermatophyta</taxon>
        <taxon>Magnoliopsida</taxon>
        <taxon>eudicotyledons</taxon>
        <taxon>Gunneridae</taxon>
        <taxon>Pentapetalae</taxon>
        <taxon>rosids</taxon>
        <taxon>malvids</taxon>
        <taxon>Brassicales</taxon>
        <taxon>Brassicaceae</taxon>
        <taxon>Camelineae</taxon>
        <taxon>Capsella</taxon>
    </lineage>
</organism>
<keyword evidence="3" id="KW-1185">Reference proteome</keyword>
<dbReference type="Proteomes" id="UP000029121">
    <property type="component" value="Unassembled WGS sequence"/>
</dbReference>
<dbReference type="SUPFAM" id="SSF52047">
    <property type="entry name" value="RNI-like"/>
    <property type="match status" value="1"/>
</dbReference>
<dbReference type="PANTHER" id="PTHR38926:SF2">
    <property type="entry name" value="F-BOX_LRR-REPEAT PROTEIN 21-RELATED"/>
    <property type="match status" value="1"/>
</dbReference>
<proteinExistence type="predicted"/>
<dbReference type="InterPro" id="IPR001810">
    <property type="entry name" value="F-box_dom"/>
</dbReference>
<feature type="domain" description="F-box" evidence="1">
    <location>
        <begin position="12"/>
        <end position="59"/>
    </location>
</feature>
<dbReference type="OrthoDB" id="2095648at2759"/>
<name>R0H4L9_9BRAS</name>
<dbReference type="Pfam" id="PF12937">
    <property type="entry name" value="F-box-like"/>
    <property type="match status" value="1"/>
</dbReference>
<dbReference type="SUPFAM" id="SSF81383">
    <property type="entry name" value="F-box domain"/>
    <property type="match status" value="1"/>
</dbReference>
<reference evidence="3" key="1">
    <citation type="journal article" date="2013" name="Nat. Genet.">
        <title>The Capsella rubella genome and the genomic consequences of rapid mating system evolution.</title>
        <authorList>
            <person name="Slotte T."/>
            <person name="Hazzouri K.M."/>
            <person name="Agren J.A."/>
            <person name="Koenig D."/>
            <person name="Maumus F."/>
            <person name="Guo Y.L."/>
            <person name="Steige K."/>
            <person name="Platts A.E."/>
            <person name="Escobar J.S."/>
            <person name="Newman L.K."/>
            <person name="Wang W."/>
            <person name="Mandakova T."/>
            <person name="Vello E."/>
            <person name="Smith L.M."/>
            <person name="Henz S.R."/>
            <person name="Steffen J."/>
            <person name="Takuno S."/>
            <person name="Brandvain Y."/>
            <person name="Coop G."/>
            <person name="Andolfatto P."/>
            <person name="Hu T.T."/>
            <person name="Blanchette M."/>
            <person name="Clark R.M."/>
            <person name="Quesneville H."/>
            <person name="Nordborg M."/>
            <person name="Gaut B.S."/>
            <person name="Lysak M.A."/>
            <person name="Jenkins J."/>
            <person name="Grimwood J."/>
            <person name="Chapman J."/>
            <person name="Prochnik S."/>
            <person name="Shu S."/>
            <person name="Rokhsar D."/>
            <person name="Schmutz J."/>
            <person name="Weigel D."/>
            <person name="Wright S.I."/>
        </authorList>
    </citation>
    <scope>NUCLEOTIDE SEQUENCE [LARGE SCALE GENOMIC DNA]</scope>
    <source>
        <strain evidence="3">cv. Monte Gargano</strain>
    </source>
</reference>
<dbReference type="Gene3D" id="1.20.1280.50">
    <property type="match status" value="1"/>
</dbReference>
<sequence length="282" mass="32065">MASSFLKVKKKDINWAELPPELISSILLRLDVVEILENAQIVCKPWRSVTKDPYMWRKVDMQNVGSLGFCDLKLEKMCRNAVDRSKGGLVEIRIGNFGNDELLNYIADRSSNLRSFGLAMCNGMSNEGLVNAVGKLRLLEELEVSNMWSDLDFKAIGHSCPRLKSLKLNCSGYWCPYYRSKSDDDDALAISESMPELSHLQLLGNGLSDIGLYAILDNCPHLEHLDIRRCFNVQDLKNRCSEIKVLRGPNDSTADYRFVIVYYDTDTDTDSDEDDYFGYPVY</sequence>
<evidence type="ECO:0000313" key="2">
    <source>
        <dbReference type="EMBL" id="EOA18453.1"/>
    </source>
</evidence>
<dbReference type="InterPro" id="IPR006553">
    <property type="entry name" value="Leu-rich_rpt_Cys-con_subtyp"/>
</dbReference>
<gene>
    <name evidence="2" type="ORF">CARUB_v10006997mg</name>
</gene>
<dbReference type="InterPro" id="IPR032675">
    <property type="entry name" value="LRR_dom_sf"/>
</dbReference>
<accession>R0H4L9</accession>
<dbReference type="EMBL" id="KB870811">
    <property type="protein sequence ID" value="EOA18453.1"/>
    <property type="molecule type" value="Genomic_DNA"/>
</dbReference>
<dbReference type="Gene3D" id="3.80.10.10">
    <property type="entry name" value="Ribonuclease Inhibitor"/>
    <property type="match status" value="1"/>
</dbReference>